<dbReference type="EMBL" id="VSIX01000065">
    <property type="protein sequence ID" value="TYB30935.1"/>
    <property type="molecule type" value="Genomic_DNA"/>
</dbReference>
<dbReference type="Gene3D" id="3.40.1390.20">
    <property type="entry name" value="HprK N-terminal domain-like"/>
    <property type="match status" value="1"/>
</dbReference>
<proteinExistence type="predicted"/>
<dbReference type="InterPro" id="IPR028979">
    <property type="entry name" value="Ser_kin/Pase_Hpr-like_N_sf"/>
</dbReference>
<dbReference type="Proteomes" id="UP000324143">
    <property type="component" value="Unassembled WGS sequence"/>
</dbReference>
<protein>
    <submittedName>
        <fullName evidence="2">Transcriptional regulator</fullName>
    </submittedName>
</protein>
<dbReference type="InterPro" id="IPR010766">
    <property type="entry name" value="DRTGG"/>
</dbReference>
<gene>
    <name evidence="2" type="ORF">FXF47_07050</name>
</gene>
<dbReference type="Pfam" id="PF07085">
    <property type="entry name" value="DRTGG"/>
    <property type="match status" value="1"/>
</dbReference>
<evidence type="ECO:0000259" key="1">
    <source>
        <dbReference type="Pfam" id="PF07085"/>
    </source>
</evidence>
<sequence length="122" mass="13444">MKVKEVVELIDGEVLLGDEKLNVEVPAAYSADLLSDVLALTEEDTLLITGTVSLQVIRVAEILGIIGIIFVRGKKPQDNVIQVAQKRLDIPLIVTKKTMFETSGLLYQKGIRPCKNRSAREV</sequence>
<accession>A0A5D0MGB5</accession>
<evidence type="ECO:0000313" key="2">
    <source>
        <dbReference type="EMBL" id="TYB30935.1"/>
    </source>
</evidence>
<dbReference type="AlphaFoldDB" id="A0A5D0MGB5"/>
<feature type="domain" description="DRTGG" evidence="1">
    <location>
        <begin position="5"/>
        <end position="106"/>
    </location>
</feature>
<keyword evidence="3" id="KW-1185">Reference proteome</keyword>
<reference evidence="2" key="1">
    <citation type="submission" date="2019-08" db="EMBL/GenBank/DDBJ databases">
        <title>Genomic characterization of a novel candidate phylum (ARYD3) from a high temperature, high salinity tertiary oil reservoir in north central Oklahoma, USA.</title>
        <authorList>
            <person name="Youssef N.H."/>
            <person name="Yadav A."/>
            <person name="Elshahed M.S."/>
        </authorList>
    </citation>
    <scope>NUCLEOTIDE SEQUENCE [LARGE SCALE GENOMIC DNA]</scope>
    <source>
        <strain evidence="2">ARYD3</strain>
    </source>
</reference>
<evidence type="ECO:0000313" key="3">
    <source>
        <dbReference type="Proteomes" id="UP000324143"/>
    </source>
</evidence>
<dbReference type="SUPFAM" id="SSF75138">
    <property type="entry name" value="HprK N-terminal domain-like"/>
    <property type="match status" value="1"/>
</dbReference>
<comment type="caution">
    <text evidence="2">The sequence shown here is derived from an EMBL/GenBank/DDBJ whole genome shotgun (WGS) entry which is preliminary data.</text>
</comment>
<name>A0A5D0MGB5_9BACT</name>
<organism evidence="2 3">
    <name type="scientific">Candidatus Mcinerneyibacterium aminivorans</name>
    <dbReference type="NCBI Taxonomy" id="2703815"/>
    <lineage>
        <taxon>Bacteria</taxon>
        <taxon>Candidatus Macinerneyibacteriota</taxon>
        <taxon>Candidatus Mcinerneyibacteria</taxon>
        <taxon>Candidatus Mcinerneyibacteriales</taxon>
        <taxon>Candidatus Mcinerneyibacteriaceae</taxon>
        <taxon>Candidatus Mcinerneyibacterium</taxon>
    </lineage>
</organism>